<gene>
    <name evidence="1" type="ORF">GOODEAATRI_003129</name>
</gene>
<name>A0ABV0PAX7_9TELE</name>
<evidence type="ECO:0000313" key="2">
    <source>
        <dbReference type="Proteomes" id="UP001476798"/>
    </source>
</evidence>
<comment type="caution">
    <text evidence="1">The sequence shown here is derived from an EMBL/GenBank/DDBJ whole genome shotgun (WGS) entry which is preliminary data.</text>
</comment>
<keyword evidence="2" id="KW-1185">Reference proteome</keyword>
<evidence type="ECO:0000313" key="1">
    <source>
        <dbReference type="EMBL" id="MEQ2180620.1"/>
    </source>
</evidence>
<sequence>MAGSVIYGPYDLNPGSRRVHNAFSCWTYQWSPSSRGRPSLSSSLLPIFPLLLLLLLQLTHLFMQSPADQFSVIPSCFVRQHYYYYYYYANRPVLFICIF</sequence>
<proteinExistence type="predicted"/>
<organism evidence="1 2">
    <name type="scientific">Goodea atripinnis</name>
    <dbReference type="NCBI Taxonomy" id="208336"/>
    <lineage>
        <taxon>Eukaryota</taxon>
        <taxon>Metazoa</taxon>
        <taxon>Chordata</taxon>
        <taxon>Craniata</taxon>
        <taxon>Vertebrata</taxon>
        <taxon>Euteleostomi</taxon>
        <taxon>Actinopterygii</taxon>
        <taxon>Neopterygii</taxon>
        <taxon>Teleostei</taxon>
        <taxon>Neoteleostei</taxon>
        <taxon>Acanthomorphata</taxon>
        <taxon>Ovalentaria</taxon>
        <taxon>Atherinomorphae</taxon>
        <taxon>Cyprinodontiformes</taxon>
        <taxon>Goodeidae</taxon>
        <taxon>Goodea</taxon>
    </lineage>
</organism>
<accession>A0ABV0PAX7</accession>
<dbReference type="Proteomes" id="UP001476798">
    <property type="component" value="Unassembled WGS sequence"/>
</dbReference>
<dbReference type="EMBL" id="JAHRIO010070083">
    <property type="protein sequence ID" value="MEQ2180620.1"/>
    <property type="molecule type" value="Genomic_DNA"/>
</dbReference>
<reference evidence="1 2" key="1">
    <citation type="submission" date="2021-06" db="EMBL/GenBank/DDBJ databases">
        <authorList>
            <person name="Palmer J.M."/>
        </authorList>
    </citation>
    <scope>NUCLEOTIDE SEQUENCE [LARGE SCALE GENOMIC DNA]</scope>
    <source>
        <strain evidence="1 2">GA_2019</strain>
        <tissue evidence="1">Muscle</tissue>
    </source>
</reference>
<protein>
    <submittedName>
        <fullName evidence="1">Uncharacterized protein</fullName>
    </submittedName>
</protein>